<dbReference type="GO" id="GO:0004016">
    <property type="term" value="F:adenylate cyclase activity"/>
    <property type="evidence" value="ECO:0007669"/>
    <property type="project" value="UniProtKB-UniRule"/>
</dbReference>
<dbReference type="Pfam" id="PF02457">
    <property type="entry name" value="DAC"/>
    <property type="match status" value="1"/>
</dbReference>
<feature type="transmembrane region" description="Helical" evidence="10">
    <location>
        <begin position="63"/>
        <end position="83"/>
    </location>
</feature>
<name>A0A098S494_9BACT</name>
<comment type="caution">
    <text evidence="10">Lacks conserved residue(s) required for the propagation of feature annotation.</text>
</comment>
<gene>
    <name evidence="10" type="primary">dacA</name>
    <name evidence="12" type="ORF">IX84_19390</name>
</gene>
<protein>
    <recommendedName>
        <fullName evidence="10">Diadenylate cyclase</fullName>
        <shortName evidence="10">DAC</shortName>
        <ecNumber evidence="10">2.7.7.85</ecNumber>
    </recommendedName>
    <alternativeName>
        <fullName evidence="10">Cyclic-di-AMP synthase</fullName>
        <shortName evidence="10">c-di-AMP synthase</shortName>
    </alternativeName>
</protein>
<dbReference type="PIRSF" id="PIRSF004793">
    <property type="entry name" value="UCP004793"/>
    <property type="match status" value="1"/>
</dbReference>
<dbReference type="InterPro" id="IPR050338">
    <property type="entry name" value="DisA"/>
</dbReference>
<dbReference type="EMBL" id="JPOS01000075">
    <property type="protein sequence ID" value="KGE86658.1"/>
    <property type="molecule type" value="Genomic_DNA"/>
</dbReference>
<dbReference type="EC" id="2.7.7.85" evidence="10"/>
<evidence type="ECO:0000256" key="6">
    <source>
        <dbReference type="ARBA" id="ARBA00022741"/>
    </source>
</evidence>
<evidence type="ECO:0000256" key="8">
    <source>
        <dbReference type="ARBA" id="ARBA00022989"/>
    </source>
</evidence>
<keyword evidence="2 10" id="KW-1003">Cell membrane</keyword>
<reference evidence="12 13" key="1">
    <citation type="journal article" date="2014" name="Int. J. Syst. Evol. Microbiol.">
        <title>Phaeodactylibacter xiamenensis gen. nov., sp. nov., a member of the family Saprospiraceae isolated from the marine alga Phaeodactylum tricornutum.</title>
        <authorList>
            <person name="Chen Z.Jr."/>
            <person name="Lei X."/>
            <person name="Lai Q."/>
            <person name="Li Y."/>
            <person name="Zhang B."/>
            <person name="Zhang J."/>
            <person name="Zhang H."/>
            <person name="Yang L."/>
            <person name="Zheng W."/>
            <person name="Tian Y."/>
            <person name="Yu Z."/>
            <person name="Xu H.Jr."/>
            <person name="Zheng T."/>
        </authorList>
    </citation>
    <scope>NUCLEOTIDE SEQUENCE [LARGE SCALE GENOMIC DNA]</scope>
    <source>
        <strain evidence="12 13">KD52</strain>
    </source>
</reference>
<dbReference type="PANTHER" id="PTHR34185:SF1">
    <property type="entry name" value="DIADENYLATE CYCLASE"/>
    <property type="match status" value="1"/>
</dbReference>
<keyword evidence="7 10" id="KW-0067">ATP-binding</keyword>
<feature type="transmembrane region" description="Helical" evidence="10">
    <location>
        <begin position="38"/>
        <end position="57"/>
    </location>
</feature>
<sequence length="264" mass="29543">MIYLFDIGFLPVRIWDVLDIIIVGYLMYQIYKLLRGNIAFNIFVGVLTLYVVWWLVNQLEMDLLSAVLDQFVSVGVIIIIIIFQPEVRRFLLFLGNTTLRQRSNFLGRILDRNLESTEEKVRQLRALRSAIVRMSKRKTGALIVLAGNLDLDGLVSSGVAMDADITEPLLESIFNKHSPLHDGAVIVSNGRLQSASCVLPVSENPNLPSSAGLRHRAAVGITERANVAAFIVSEETGQISIAAEGELRRKLDEQELKSLLSEYY</sequence>
<keyword evidence="5 10" id="KW-0548">Nucleotidyltransferase</keyword>
<keyword evidence="8 10" id="KW-1133">Transmembrane helix</keyword>
<dbReference type="GO" id="GO:0005524">
    <property type="term" value="F:ATP binding"/>
    <property type="evidence" value="ECO:0007669"/>
    <property type="project" value="UniProtKB-UniRule"/>
</dbReference>
<organism evidence="12 13">
    <name type="scientific">Phaeodactylibacter xiamenensis</name>
    <dbReference type="NCBI Taxonomy" id="1524460"/>
    <lineage>
        <taxon>Bacteria</taxon>
        <taxon>Pseudomonadati</taxon>
        <taxon>Bacteroidota</taxon>
        <taxon>Saprospiria</taxon>
        <taxon>Saprospirales</taxon>
        <taxon>Haliscomenobacteraceae</taxon>
        <taxon>Phaeodactylibacter</taxon>
    </lineage>
</organism>
<dbReference type="STRING" id="1524460.IX84_19390"/>
<evidence type="ECO:0000256" key="3">
    <source>
        <dbReference type="ARBA" id="ARBA00022679"/>
    </source>
</evidence>
<feature type="transmembrane region" description="Helical" evidence="10">
    <location>
        <begin position="12"/>
        <end position="31"/>
    </location>
</feature>
<evidence type="ECO:0000256" key="5">
    <source>
        <dbReference type="ARBA" id="ARBA00022695"/>
    </source>
</evidence>
<comment type="subunit">
    <text evidence="10">Probably a homodimer.</text>
</comment>
<comment type="catalytic activity">
    <reaction evidence="1 10">
        <text>2 ATP = 3',3'-c-di-AMP + 2 diphosphate</text>
        <dbReference type="Rhea" id="RHEA:35655"/>
        <dbReference type="ChEBI" id="CHEBI:30616"/>
        <dbReference type="ChEBI" id="CHEBI:33019"/>
        <dbReference type="ChEBI" id="CHEBI:71500"/>
        <dbReference type="EC" id="2.7.7.85"/>
    </reaction>
</comment>
<evidence type="ECO:0000256" key="1">
    <source>
        <dbReference type="ARBA" id="ARBA00000877"/>
    </source>
</evidence>
<feature type="domain" description="DAC" evidence="11">
    <location>
        <begin position="84"/>
        <end position="253"/>
    </location>
</feature>
<dbReference type="InterPro" id="IPR045585">
    <property type="entry name" value="CdaA_N"/>
</dbReference>
<dbReference type="PANTHER" id="PTHR34185">
    <property type="entry name" value="DIADENYLATE CYCLASE"/>
    <property type="match status" value="1"/>
</dbReference>
<keyword evidence="13" id="KW-1185">Reference proteome</keyword>
<keyword evidence="4 10" id="KW-0812">Transmembrane</keyword>
<keyword evidence="6 10" id="KW-0547">Nucleotide-binding</keyword>
<dbReference type="AlphaFoldDB" id="A0A098S494"/>
<evidence type="ECO:0000256" key="10">
    <source>
        <dbReference type="HAMAP-Rule" id="MF_01499"/>
    </source>
</evidence>
<dbReference type="GO" id="GO:0006171">
    <property type="term" value="P:cAMP biosynthetic process"/>
    <property type="evidence" value="ECO:0007669"/>
    <property type="project" value="InterPro"/>
</dbReference>
<keyword evidence="3 10" id="KW-0808">Transferase</keyword>
<accession>A0A098S494</accession>
<dbReference type="InterPro" id="IPR036888">
    <property type="entry name" value="DNA_integrity_DisA_N_sf"/>
</dbReference>
<dbReference type="NCBIfam" id="TIGR00159">
    <property type="entry name" value="diadenylate cyclase CdaA"/>
    <property type="match status" value="1"/>
</dbReference>
<dbReference type="OrthoDB" id="9807385at2"/>
<dbReference type="Gene3D" id="3.40.1700.10">
    <property type="entry name" value="DNA integrity scanning protein, DisA, N-terminal domain"/>
    <property type="match status" value="1"/>
</dbReference>
<evidence type="ECO:0000256" key="4">
    <source>
        <dbReference type="ARBA" id="ARBA00022692"/>
    </source>
</evidence>
<dbReference type="Proteomes" id="UP000029736">
    <property type="component" value="Unassembled WGS sequence"/>
</dbReference>
<dbReference type="RefSeq" id="WP_044224125.1">
    <property type="nucleotide sequence ID" value="NZ_JBKAGJ010000016.1"/>
</dbReference>
<dbReference type="Pfam" id="PF19293">
    <property type="entry name" value="CdaA_N"/>
    <property type="match status" value="1"/>
</dbReference>
<dbReference type="HAMAP" id="MF_01499">
    <property type="entry name" value="DacA"/>
    <property type="match status" value="1"/>
</dbReference>
<evidence type="ECO:0000313" key="13">
    <source>
        <dbReference type="Proteomes" id="UP000029736"/>
    </source>
</evidence>
<dbReference type="PROSITE" id="PS51794">
    <property type="entry name" value="DAC"/>
    <property type="match status" value="1"/>
</dbReference>
<proteinExistence type="inferred from homology"/>
<evidence type="ECO:0000256" key="7">
    <source>
        <dbReference type="ARBA" id="ARBA00022840"/>
    </source>
</evidence>
<evidence type="ECO:0000313" key="12">
    <source>
        <dbReference type="EMBL" id="KGE86658.1"/>
    </source>
</evidence>
<evidence type="ECO:0000259" key="11">
    <source>
        <dbReference type="PROSITE" id="PS51794"/>
    </source>
</evidence>
<comment type="function">
    <text evidence="10">Catalyzes the condensation of 2 ATP molecules into cyclic di-AMP (c-di-AMP), a second messenger used to regulate differing processes in different bacteria.</text>
</comment>
<dbReference type="InterPro" id="IPR034701">
    <property type="entry name" value="CdaA"/>
</dbReference>
<dbReference type="InterPro" id="IPR014046">
    <property type="entry name" value="C-di-AMP_synthase"/>
</dbReference>
<keyword evidence="9 10" id="KW-0472">Membrane</keyword>
<evidence type="ECO:0000256" key="9">
    <source>
        <dbReference type="ARBA" id="ARBA00023136"/>
    </source>
</evidence>
<evidence type="ECO:0000256" key="2">
    <source>
        <dbReference type="ARBA" id="ARBA00022475"/>
    </source>
</evidence>
<dbReference type="SUPFAM" id="SSF143597">
    <property type="entry name" value="YojJ-like"/>
    <property type="match status" value="1"/>
</dbReference>
<dbReference type="GO" id="GO:0106408">
    <property type="term" value="F:diadenylate cyclase activity"/>
    <property type="evidence" value="ECO:0007669"/>
    <property type="project" value="UniProtKB-EC"/>
</dbReference>
<comment type="similarity">
    <text evidence="10">Belongs to the adenylate cyclase family. DacA/CdaA subfamily.</text>
</comment>
<dbReference type="InterPro" id="IPR003390">
    <property type="entry name" value="DNA_integrity_scan_DisA_N"/>
</dbReference>
<comment type="caution">
    <text evidence="12">The sequence shown here is derived from an EMBL/GenBank/DDBJ whole genome shotgun (WGS) entry which is preliminary data.</text>
</comment>